<dbReference type="AlphaFoldDB" id="A0A6I6ESP7"/>
<gene>
    <name evidence="2" type="ORF">GN242_13080</name>
</gene>
<feature type="compositionally biased region" description="Low complexity" evidence="1">
    <location>
        <begin position="22"/>
        <end position="31"/>
    </location>
</feature>
<dbReference type="KEGG" id="erwi:GN242_13080"/>
<proteinExistence type="predicted"/>
<feature type="region of interest" description="Disordered" evidence="1">
    <location>
        <begin position="13"/>
        <end position="36"/>
    </location>
</feature>
<sequence>MTAVTGATIGAISAIQGGGASPPGSATPANPQITSWERTTDTVLDFLESPNTTTA</sequence>
<dbReference type="EMBL" id="CP046509">
    <property type="protein sequence ID" value="QGU88099.1"/>
    <property type="molecule type" value="Genomic_DNA"/>
</dbReference>
<name>A0A6I6ESP7_9GAMM</name>
<dbReference type="Proteomes" id="UP000424752">
    <property type="component" value="Chromosome"/>
</dbReference>
<evidence type="ECO:0000313" key="3">
    <source>
        <dbReference type="Proteomes" id="UP000424752"/>
    </source>
</evidence>
<protein>
    <submittedName>
        <fullName evidence="2">Uncharacterized protein</fullName>
    </submittedName>
</protein>
<reference evidence="2 3" key="1">
    <citation type="submission" date="2019-12" db="EMBL/GenBank/DDBJ databases">
        <title>Erwinia sp. nov., isolated from droppings of birds in the Qinghai-Tiebt plateau of China.</title>
        <authorList>
            <person name="Ge Y."/>
        </authorList>
    </citation>
    <scope>NUCLEOTIDE SEQUENCE [LARGE SCALE GENOMIC DNA]</scope>
    <source>
        <strain evidence="2 3">J780</strain>
    </source>
</reference>
<evidence type="ECO:0000313" key="2">
    <source>
        <dbReference type="EMBL" id="QGU88099.1"/>
    </source>
</evidence>
<dbReference type="RefSeq" id="WP_156287628.1">
    <property type="nucleotide sequence ID" value="NZ_CP046509.1"/>
</dbReference>
<organism evidence="2 3">
    <name type="scientific">Erwinia sorbitola</name>
    <dbReference type="NCBI Taxonomy" id="2681984"/>
    <lineage>
        <taxon>Bacteria</taxon>
        <taxon>Pseudomonadati</taxon>
        <taxon>Pseudomonadota</taxon>
        <taxon>Gammaproteobacteria</taxon>
        <taxon>Enterobacterales</taxon>
        <taxon>Erwiniaceae</taxon>
        <taxon>Erwinia</taxon>
    </lineage>
</organism>
<accession>A0A6I6ESP7</accession>
<evidence type="ECO:0000256" key="1">
    <source>
        <dbReference type="SAM" id="MobiDB-lite"/>
    </source>
</evidence>